<comment type="similarity">
    <text evidence="1 3">Belongs to the plant LTP family.</text>
</comment>
<dbReference type="Pfam" id="PF00234">
    <property type="entry name" value="Tryp_alpha_amyl"/>
    <property type="match status" value="1"/>
</dbReference>
<dbReference type="Proteomes" id="UP000467840">
    <property type="component" value="Chromosome 9"/>
</dbReference>
<dbReference type="InterPro" id="IPR016140">
    <property type="entry name" value="Bifunc_inhib/LTP/seed_store"/>
</dbReference>
<evidence type="ECO:0000313" key="7">
    <source>
        <dbReference type="Proteomes" id="UP000467840"/>
    </source>
</evidence>
<dbReference type="InterPro" id="IPR000528">
    <property type="entry name" value="Plant_nsLTP"/>
</dbReference>
<dbReference type="CDD" id="cd01960">
    <property type="entry name" value="nsLTP1"/>
    <property type="match status" value="1"/>
</dbReference>
<evidence type="ECO:0000313" key="6">
    <source>
        <dbReference type="EMBL" id="KAF2306544.1"/>
    </source>
</evidence>
<dbReference type="SMART" id="SM00499">
    <property type="entry name" value="AAI"/>
    <property type="match status" value="1"/>
</dbReference>
<keyword evidence="2" id="KW-1015">Disulfide bond</keyword>
<name>A0A6A6LZT3_HEVBR</name>
<evidence type="ECO:0000256" key="3">
    <source>
        <dbReference type="RuleBase" id="RU000628"/>
    </source>
</evidence>
<keyword evidence="3" id="KW-0446">Lipid-binding</keyword>
<evidence type="ECO:0000259" key="5">
    <source>
        <dbReference type="SMART" id="SM00499"/>
    </source>
</evidence>
<comment type="function">
    <text evidence="3">Plant non-specific lipid-transfer proteins transfer phospholipids as well as galactolipids across membranes. May play a role in wax or cutin deposition in the cell walls of expanding epidermal cells and certain secretory tissues.</text>
</comment>
<dbReference type="PANTHER" id="PTHR33076">
    <property type="entry name" value="NON-SPECIFIC LIPID-TRANSFER PROTEIN 2-RELATED"/>
    <property type="match status" value="1"/>
</dbReference>
<dbReference type="Gene3D" id="1.10.110.10">
    <property type="entry name" value="Plant lipid-transfer and hydrophobic proteins"/>
    <property type="match status" value="1"/>
</dbReference>
<feature type="chain" id="PRO_5025346177" description="Non-specific lipid-transfer protein" evidence="4">
    <location>
        <begin position="26"/>
        <end position="116"/>
    </location>
</feature>
<reference evidence="6 7" key="1">
    <citation type="journal article" date="2020" name="Mol. Plant">
        <title>The Chromosome-Based Rubber Tree Genome Provides New Insights into Spurge Genome Evolution and Rubber Biosynthesis.</title>
        <authorList>
            <person name="Liu J."/>
            <person name="Shi C."/>
            <person name="Shi C.C."/>
            <person name="Li W."/>
            <person name="Zhang Q.J."/>
            <person name="Zhang Y."/>
            <person name="Li K."/>
            <person name="Lu H.F."/>
            <person name="Shi C."/>
            <person name="Zhu S.T."/>
            <person name="Xiao Z.Y."/>
            <person name="Nan H."/>
            <person name="Yue Y."/>
            <person name="Zhu X.G."/>
            <person name="Wu Y."/>
            <person name="Hong X.N."/>
            <person name="Fan G.Y."/>
            <person name="Tong Y."/>
            <person name="Zhang D."/>
            <person name="Mao C.L."/>
            <person name="Liu Y.L."/>
            <person name="Hao S.J."/>
            <person name="Liu W.Q."/>
            <person name="Lv M.Q."/>
            <person name="Zhang H.B."/>
            <person name="Liu Y."/>
            <person name="Hu-Tang G.R."/>
            <person name="Wang J.P."/>
            <person name="Wang J.H."/>
            <person name="Sun Y.H."/>
            <person name="Ni S.B."/>
            <person name="Chen W.B."/>
            <person name="Zhang X.C."/>
            <person name="Jiao Y.N."/>
            <person name="Eichler E.E."/>
            <person name="Li G.H."/>
            <person name="Liu X."/>
            <person name="Gao L.Z."/>
        </authorList>
    </citation>
    <scope>NUCLEOTIDE SEQUENCE [LARGE SCALE GENOMIC DNA]</scope>
    <source>
        <strain evidence="7">cv. GT1</strain>
        <tissue evidence="6">Leaf</tissue>
    </source>
</reference>
<gene>
    <name evidence="6" type="ORF">GH714_019330</name>
</gene>
<evidence type="ECO:0000256" key="2">
    <source>
        <dbReference type="ARBA" id="ARBA00023157"/>
    </source>
</evidence>
<dbReference type="AlphaFoldDB" id="A0A6A6LZT3"/>
<dbReference type="SUPFAM" id="SSF47699">
    <property type="entry name" value="Bifunctional inhibitor/lipid-transfer protein/seed storage 2S albumin"/>
    <property type="match status" value="1"/>
</dbReference>
<comment type="caution">
    <text evidence="6">The sequence shown here is derived from an EMBL/GenBank/DDBJ whole genome shotgun (WGS) entry which is preliminary data.</text>
</comment>
<dbReference type="InterPro" id="IPR036312">
    <property type="entry name" value="Bifun_inhib/LTP/seed_sf"/>
</dbReference>
<accession>A0A6A6LZT3</accession>
<evidence type="ECO:0000256" key="4">
    <source>
        <dbReference type="SAM" id="SignalP"/>
    </source>
</evidence>
<dbReference type="PRINTS" id="PR00382">
    <property type="entry name" value="LIPIDTRNSFER"/>
</dbReference>
<dbReference type="GO" id="GO:0006869">
    <property type="term" value="P:lipid transport"/>
    <property type="evidence" value="ECO:0007669"/>
    <property type="project" value="InterPro"/>
</dbReference>
<keyword evidence="7" id="KW-1185">Reference proteome</keyword>
<protein>
    <recommendedName>
        <fullName evidence="3">Non-specific lipid-transfer protein</fullName>
    </recommendedName>
</protein>
<feature type="signal peptide" evidence="4">
    <location>
        <begin position="1"/>
        <end position="25"/>
    </location>
</feature>
<organism evidence="6 7">
    <name type="scientific">Hevea brasiliensis</name>
    <name type="common">Para rubber tree</name>
    <name type="synonym">Siphonia brasiliensis</name>
    <dbReference type="NCBI Taxonomy" id="3981"/>
    <lineage>
        <taxon>Eukaryota</taxon>
        <taxon>Viridiplantae</taxon>
        <taxon>Streptophyta</taxon>
        <taxon>Embryophyta</taxon>
        <taxon>Tracheophyta</taxon>
        <taxon>Spermatophyta</taxon>
        <taxon>Magnoliopsida</taxon>
        <taxon>eudicotyledons</taxon>
        <taxon>Gunneridae</taxon>
        <taxon>Pentapetalae</taxon>
        <taxon>rosids</taxon>
        <taxon>fabids</taxon>
        <taxon>Malpighiales</taxon>
        <taxon>Euphorbiaceae</taxon>
        <taxon>Crotonoideae</taxon>
        <taxon>Micrandreae</taxon>
        <taxon>Hevea</taxon>
    </lineage>
</organism>
<keyword evidence="4" id="KW-0732">Signal</keyword>
<sequence length="116" mass="11697">MAALKMVSIVVVVCMLVAAPMTAQAITCGQVTSALAPCVKYLKTTGGSPPGPCCNGVRTINGAAKTTADRRAACQCLKSAAVGIKGINPSTAGALPRNCGVNIYKISLSKNCANVK</sequence>
<feature type="domain" description="Bifunctional inhibitor/plant lipid transfer protein/seed storage helical" evidence="5">
    <location>
        <begin position="28"/>
        <end position="112"/>
    </location>
</feature>
<keyword evidence="3" id="KW-0813">Transport</keyword>
<dbReference type="GO" id="GO:0008289">
    <property type="term" value="F:lipid binding"/>
    <property type="evidence" value="ECO:0007669"/>
    <property type="project" value="UniProtKB-KW"/>
</dbReference>
<evidence type="ECO:0000256" key="1">
    <source>
        <dbReference type="ARBA" id="ARBA00009748"/>
    </source>
</evidence>
<dbReference type="EMBL" id="JAAGAX010000008">
    <property type="protein sequence ID" value="KAF2306544.1"/>
    <property type="molecule type" value="Genomic_DNA"/>
</dbReference>
<proteinExistence type="inferred from homology"/>